<dbReference type="AlphaFoldDB" id="A0A814QMA9"/>
<dbReference type="OrthoDB" id="10036531at2759"/>
<evidence type="ECO:0000313" key="1">
    <source>
        <dbReference type="EMBL" id="CAF1121717.1"/>
    </source>
</evidence>
<reference evidence="1" key="1">
    <citation type="submission" date="2021-02" db="EMBL/GenBank/DDBJ databases">
        <authorList>
            <person name="Nowell W R."/>
        </authorList>
    </citation>
    <scope>NUCLEOTIDE SEQUENCE</scope>
    <source>
        <strain evidence="1">Ploen Becks lab</strain>
    </source>
</reference>
<keyword evidence="2" id="KW-1185">Reference proteome</keyword>
<accession>A0A814QMA9</accession>
<protein>
    <submittedName>
        <fullName evidence="1">Uncharacterized protein</fullName>
    </submittedName>
</protein>
<evidence type="ECO:0000313" key="2">
    <source>
        <dbReference type="Proteomes" id="UP000663879"/>
    </source>
</evidence>
<sequence length="165" mass="19151">MLSDFITSDPKLLIFELGLNEWEEAIKKEPWVEENSKIRSATAIISQSKENYFDNTSILEQYKRLISLIKYSSIFKSVNFRVDLLVDNATTHTKCQVDINLFAKSMNRSTPVEFLTWTKSEGNEEQTDCLFRRGDLEGSSKGLFNLCKELGIINTDIKYYLDLWQ</sequence>
<name>A0A814QMA9_9BILA</name>
<dbReference type="EMBL" id="CAJNOC010008866">
    <property type="protein sequence ID" value="CAF1121717.1"/>
    <property type="molecule type" value="Genomic_DNA"/>
</dbReference>
<organism evidence="1 2">
    <name type="scientific">Brachionus calyciflorus</name>
    <dbReference type="NCBI Taxonomy" id="104777"/>
    <lineage>
        <taxon>Eukaryota</taxon>
        <taxon>Metazoa</taxon>
        <taxon>Spiralia</taxon>
        <taxon>Gnathifera</taxon>
        <taxon>Rotifera</taxon>
        <taxon>Eurotatoria</taxon>
        <taxon>Monogononta</taxon>
        <taxon>Pseudotrocha</taxon>
        <taxon>Ploima</taxon>
        <taxon>Brachionidae</taxon>
        <taxon>Brachionus</taxon>
    </lineage>
</organism>
<comment type="caution">
    <text evidence="1">The sequence shown here is derived from an EMBL/GenBank/DDBJ whole genome shotgun (WGS) entry which is preliminary data.</text>
</comment>
<gene>
    <name evidence="1" type="ORF">OXX778_LOCUS22072</name>
</gene>
<dbReference type="Proteomes" id="UP000663879">
    <property type="component" value="Unassembled WGS sequence"/>
</dbReference>
<proteinExistence type="predicted"/>